<evidence type="ECO:0000313" key="3">
    <source>
        <dbReference type="Proteomes" id="UP000230423"/>
    </source>
</evidence>
<keyword evidence="3" id="KW-1185">Reference proteome</keyword>
<dbReference type="SUPFAM" id="SSF48726">
    <property type="entry name" value="Immunoglobulin"/>
    <property type="match status" value="2"/>
</dbReference>
<dbReference type="InterPro" id="IPR013783">
    <property type="entry name" value="Ig-like_fold"/>
</dbReference>
<dbReference type="AlphaFoldDB" id="A0A2G9THC9"/>
<feature type="domain" description="Immunoglobulin I-set" evidence="1">
    <location>
        <begin position="39"/>
        <end position="127"/>
    </location>
</feature>
<dbReference type="PANTHER" id="PTHR47633">
    <property type="entry name" value="IMMUNOGLOBULIN"/>
    <property type="match status" value="1"/>
</dbReference>
<name>A0A2G9THC9_TELCI</name>
<protein>
    <submittedName>
        <fullName evidence="2">Immunoglobulin I-set domain protein</fullName>
    </submittedName>
</protein>
<dbReference type="EMBL" id="KZ366056">
    <property type="protein sequence ID" value="PIO57345.1"/>
    <property type="molecule type" value="Genomic_DNA"/>
</dbReference>
<dbReference type="Pfam" id="PF07679">
    <property type="entry name" value="I-set"/>
    <property type="match status" value="1"/>
</dbReference>
<reference evidence="2 3" key="1">
    <citation type="submission" date="2015-09" db="EMBL/GenBank/DDBJ databases">
        <title>Draft genome of the parasitic nematode Teladorsagia circumcincta isolate WARC Sus (inbred).</title>
        <authorList>
            <person name="Mitreva M."/>
        </authorList>
    </citation>
    <scope>NUCLEOTIDE SEQUENCE [LARGE SCALE GENOMIC DNA]</scope>
    <source>
        <strain evidence="2 3">S</strain>
    </source>
</reference>
<evidence type="ECO:0000259" key="1">
    <source>
        <dbReference type="Pfam" id="PF07679"/>
    </source>
</evidence>
<accession>A0A2G9THC9</accession>
<feature type="non-terminal residue" evidence="2">
    <location>
        <position position="259"/>
    </location>
</feature>
<sequence length="259" mass="28650">MQATTETGTEVLESLGKVDETVKEEALQTTEAKPTIEMPKIMRDLKDQTVVKGEQGRFEVVIEHATDTRWYHNGKELKMTTEGVKISEETKYVYKLTIDSSQYPTGTISVKATNETGSVETKCEMKVIEKPELTERLKDIEATLGEPIKVDVAAKGSPQFKWMINGQTLEVDVAAKGSPQFKWMINGQTLEEMLGDLCVRKLGTMETVGYGIITVITVNEAGTEETSSHITVNPKSTAPQIIEGPKSVTITEKETAEFK</sequence>
<dbReference type="InterPro" id="IPR036179">
    <property type="entry name" value="Ig-like_dom_sf"/>
</dbReference>
<proteinExistence type="predicted"/>
<dbReference type="Gene3D" id="2.60.40.10">
    <property type="entry name" value="Immunoglobulins"/>
    <property type="match status" value="2"/>
</dbReference>
<evidence type="ECO:0000313" key="2">
    <source>
        <dbReference type="EMBL" id="PIO57345.1"/>
    </source>
</evidence>
<dbReference type="InterPro" id="IPR013098">
    <property type="entry name" value="Ig_I-set"/>
</dbReference>
<organism evidence="2 3">
    <name type="scientific">Teladorsagia circumcincta</name>
    <name type="common">Brown stomach worm</name>
    <name type="synonym">Ostertagia circumcincta</name>
    <dbReference type="NCBI Taxonomy" id="45464"/>
    <lineage>
        <taxon>Eukaryota</taxon>
        <taxon>Metazoa</taxon>
        <taxon>Ecdysozoa</taxon>
        <taxon>Nematoda</taxon>
        <taxon>Chromadorea</taxon>
        <taxon>Rhabditida</taxon>
        <taxon>Rhabditina</taxon>
        <taxon>Rhabditomorpha</taxon>
        <taxon>Strongyloidea</taxon>
        <taxon>Trichostrongylidae</taxon>
        <taxon>Teladorsagia</taxon>
    </lineage>
</organism>
<dbReference type="Proteomes" id="UP000230423">
    <property type="component" value="Unassembled WGS sequence"/>
</dbReference>
<dbReference type="OrthoDB" id="10431146at2759"/>
<gene>
    <name evidence="2" type="ORF">TELCIR_21248</name>
</gene>